<dbReference type="GO" id="GO:0005506">
    <property type="term" value="F:iron ion binding"/>
    <property type="evidence" value="ECO:0007669"/>
    <property type="project" value="InterPro"/>
</dbReference>
<dbReference type="PROSITE" id="PS00086">
    <property type="entry name" value="CYTOCHROME_P450"/>
    <property type="match status" value="1"/>
</dbReference>
<dbReference type="PRINTS" id="PR00385">
    <property type="entry name" value="P450"/>
</dbReference>
<dbReference type="PRINTS" id="PR00463">
    <property type="entry name" value="EP450I"/>
</dbReference>
<comment type="cofactor">
    <cofactor evidence="2">
        <name>heme</name>
        <dbReference type="ChEBI" id="CHEBI:30413"/>
    </cofactor>
</comment>
<dbReference type="CDD" id="cd20613">
    <property type="entry name" value="CYP46A1-like"/>
    <property type="match status" value="1"/>
</dbReference>
<evidence type="ECO:0000313" key="5">
    <source>
        <dbReference type="EMBL" id="APA31899.1"/>
    </source>
</evidence>
<protein>
    <submittedName>
        <fullName evidence="5">Cytochrome p450 27161</fullName>
    </submittedName>
</protein>
<dbReference type="InterPro" id="IPR017972">
    <property type="entry name" value="Cyt_P450_CS"/>
</dbReference>
<dbReference type="InterPro" id="IPR036396">
    <property type="entry name" value="Cyt_P450_sf"/>
</dbReference>
<evidence type="ECO:0000256" key="1">
    <source>
        <dbReference type="ARBA" id="ARBA00010617"/>
    </source>
</evidence>
<dbReference type="Pfam" id="PF00067">
    <property type="entry name" value="p450"/>
    <property type="match status" value="1"/>
</dbReference>
<comment type="similarity">
    <text evidence="1 3">Belongs to the cytochrome P450 family.</text>
</comment>
<keyword evidence="4" id="KW-1133">Transmembrane helix</keyword>
<name>A0A1I9WIF0_BRAPC</name>
<organism evidence="5">
    <name type="scientific">Brachionus plicatilis</name>
    <name type="common">Marine rotifer</name>
    <name type="synonym">Brachionus muelleri</name>
    <dbReference type="NCBI Taxonomy" id="10195"/>
    <lineage>
        <taxon>Eukaryota</taxon>
        <taxon>Metazoa</taxon>
        <taxon>Spiralia</taxon>
        <taxon>Gnathifera</taxon>
        <taxon>Rotifera</taxon>
        <taxon>Eurotatoria</taxon>
        <taxon>Monogononta</taxon>
        <taxon>Pseudotrocha</taxon>
        <taxon>Ploima</taxon>
        <taxon>Brachionidae</taxon>
        <taxon>Brachionus</taxon>
    </lineage>
</organism>
<reference evidence="5" key="1">
    <citation type="submission" date="2016-07" db="EMBL/GenBank/DDBJ databases">
        <authorList>
            <person name="Lee J.-S."/>
        </authorList>
    </citation>
    <scope>NUCLEOTIDE SEQUENCE</scope>
</reference>
<dbReference type="Gene3D" id="1.10.630.10">
    <property type="entry name" value="Cytochrome P450"/>
    <property type="match status" value="1"/>
</dbReference>
<keyword evidence="4" id="KW-0812">Transmembrane</keyword>
<evidence type="ECO:0000256" key="3">
    <source>
        <dbReference type="RuleBase" id="RU000461"/>
    </source>
</evidence>
<dbReference type="InterPro" id="IPR039983">
    <property type="entry name" value="CYP46A1"/>
</dbReference>
<keyword evidence="2 3" id="KW-0479">Metal-binding</keyword>
<dbReference type="SUPFAM" id="SSF48264">
    <property type="entry name" value="Cytochrome P450"/>
    <property type="match status" value="1"/>
</dbReference>
<dbReference type="GO" id="GO:0006707">
    <property type="term" value="P:cholesterol catabolic process"/>
    <property type="evidence" value="ECO:0007669"/>
    <property type="project" value="InterPro"/>
</dbReference>
<keyword evidence="4" id="KW-0472">Membrane</keyword>
<keyword evidence="2 3" id="KW-0408">Iron</keyword>
<sequence length="501" mass="58657">MTFLLEYCFTSYLALAASFLLFIFGYFFFKQHLYRQKYSHIPGPPTKGIIEFLFGNFNSIVKCLADGNIIPDLYVQWSKKYGDVFKFQIFMNYVIVTNEPDAIREILINKNYPKNEKIYSKIGFPYNERFMGLGLVTETNDERWRKRRQIFNPGFHRNVLVKCLGEFNEKTDQLLEKLRKISDGKTEISLFKEINRMTLDIISSVAFGFCIDTINFPENEFSHNITGSFEAVNRCLTDPIFMINPFNYWKKRKYKKYIKDLRNFAKEKILDRLKEIEDNELSAPDDILTAIVTKCREDKIEIESLIDDFITFFNAGQETTANSIAFCFLELGKNTHILPRLREEIDSVLGAKKEVTYEDLTKLEYTECVFKETLRLWPPAPEILRVSTDELCIGGFKIPKNTQINLSPYFSGRNEKYFPNPNEFRPERFLNEVSSYSHFPFSLGPRNCIGRNFAMIESKIFIAKFVQNFDFKLKENQSFKPKLMTTLRPADGTLCFISPRT</sequence>
<dbReference type="GO" id="GO:0020037">
    <property type="term" value="F:heme binding"/>
    <property type="evidence" value="ECO:0007669"/>
    <property type="project" value="InterPro"/>
</dbReference>
<dbReference type="InterPro" id="IPR002401">
    <property type="entry name" value="Cyt_P450_E_grp-I"/>
</dbReference>
<keyword evidence="3" id="KW-0503">Monooxygenase</keyword>
<feature type="binding site" description="axial binding residue" evidence="2">
    <location>
        <position position="448"/>
    </location>
    <ligand>
        <name>heme</name>
        <dbReference type="ChEBI" id="CHEBI:30413"/>
    </ligand>
    <ligandPart>
        <name>Fe</name>
        <dbReference type="ChEBI" id="CHEBI:18248"/>
    </ligandPart>
</feature>
<dbReference type="EMBL" id="KX649227">
    <property type="protein sequence ID" value="APA31899.1"/>
    <property type="molecule type" value="mRNA"/>
</dbReference>
<dbReference type="InterPro" id="IPR001128">
    <property type="entry name" value="Cyt_P450"/>
</dbReference>
<evidence type="ECO:0000256" key="2">
    <source>
        <dbReference type="PIRSR" id="PIRSR602401-1"/>
    </source>
</evidence>
<proteinExistence type="evidence at transcript level"/>
<feature type="transmembrane region" description="Helical" evidence="4">
    <location>
        <begin position="12"/>
        <end position="29"/>
    </location>
</feature>
<dbReference type="PANTHER" id="PTHR24293">
    <property type="entry name" value="CYTOCHROME P450 FAMILY 46 SUBFAMILY A"/>
    <property type="match status" value="1"/>
</dbReference>
<dbReference type="GO" id="GO:0033781">
    <property type="term" value="F:cholesterol 24-hydroxylase activity"/>
    <property type="evidence" value="ECO:0007669"/>
    <property type="project" value="InterPro"/>
</dbReference>
<keyword evidence="3" id="KW-0560">Oxidoreductase</keyword>
<dbReference type="AlphaFoldDB" id="A0A1I9WIF0"/>
<evidence type="ECO:0000256" key="4">
    <source>
        <dbReference type="SAM" id="Phobius"/>
    </source>
</evidence>
<dbReference type="PANTHER" id="PTHR24293:SF0">
    <property type="entry name" value="CYP46A1 PROTEIN-RELATED"/>
    <property type="match status" value="1"/>
</dbReference>
<accession>A0A1I9WIF0</accession>
<keyword evidence="2 3" id="KW-0349">Heme</keyword>